<dbReference type="InterPro" id="IPR013320">
    <property type="entry name" value="ConA-like_dom_sf"/>
</dbReference>
<gene>
    <name evidence="2" type="ORF">G5S32_10130</name>
</gene>
<proteinExistence type="predicted"/>
<dbReference type="GO" id="GO:0016829">
    <property type="term" value="F:lyase activity"/>
    <property type="evidence" value="ECO:0007669"/>
    <property type="project" value="UniProtKB-KW"/>
</dbReference>
<dbReference type="AlphaFoldDB" id="A0A6G7CMC7"/>
<name>A0A6G7CMC7_9VIBR</name>
<dbReference type="Gene3D" id="2.60.120.200">
    <property type="match status" value="2"/>
</dbReference>
<reference evidence="2 3" key="1">
    <citation type="submission" date="2020-02" db="EMBL/GenBank/DDBJ databases">
        <title>A complete genome of a marine bacterium Vibrio sp. ZWAL4003 isolated from the mangrove sediment with the ability to degrade polysaccharides.</title>
        <authorList>
            <person name="Wu J."/>
            <person name="Qu W."/>
            <person name="Zeng R."/>
        </authorList>
    </citation>
    <scope>NUCLEOTIDE SEQUENCE [LARGE SCALE GENOMIC DNA]</scope>
    <source>
        <strain evidence="2 3">ZWAL4003</strain>
    </source>
</reference>
<keyword evidence="2" id="KW-0456">Lyase</keyword>
<dbReference type="SMR" id="A0A6G7CMC7"/>
<feature type="domain" description="Alginate lyase 2" evidence="1">
    <location>
        <begin position="263"/>
        <end position="562"/>
    </location>
</feature>
<protein>
    <submittedName>
        <fullName evidence="2">Polysaccharide lyase family 7 protein</fullName>
    </submittedName>
</protein>
<dbReference type="EMBL" id="CP049331">
    <property type="protein sequence ID" value="QIH43234.1"/>
    <property type="molecule type" value="Genomic_DNA"/>
</dbReference>
<evidence type="ECO:0000313" key="3">
    <source>
        <dbReference type="Proteomes" id="UP000503003"/>
    </source>
</evidence>
<evidence type="ECO:0000259" key="1">
    <source>
        <dbReference type="Pfam" id="PF08787"/>
    </source>
</evidence>
<organism evidence="2 3">
    <name type="scientific">Vibrio ziniensis</name>
    <dbReference type="NCBI Taxonomy" id="2711221"/>
    <lineage>
        <taxon>Bacteria</taxon>
        <taxon>Pseudomonadati</taxon>
        <taxon>Pseudomonadota</taxon>
        <taxon>Gammaproteobacteria</taxon>
        <taxon>Vibrionales</taxon>
        <taxon>Vibrionaceae</taxon>
        <taxon>Vibrio</taxon>
    </lineage>
</organism>
<dbReference type="Pfam" id="PF08787">
    <property type="entry name" value="Alginate_lyase2"/>
    <property type="match status" value="2"/>
</dbReference>
<keyword evidence="3" id="KW-1185">Reference proteome</keyword>
<feature type="domain" description="Alginate lyase 2" evidence="1">
    <location>
        <begin position="28"/>
        <end position="250"/>
    </location>
</feature>
<dbReference type="Proteomes" id="UP000503003">
    <property type="component" value="Chromosome 1"/>
</dbReference>
<accession>A0A6G7CMC7</accession>
<evidence type="ECO:0000313" key="2">
    <source>
        <dbReference type="EMBL" id="QIH43234.1"/>
    </source>
</evidence>
<dbReference type="KEGG" id="vzi:G5S32_10130"/>
<dbReference type="InterPro" id="IPR014895">
    <property type="entry name" value="Alginate_lyase_2"/>
</dbReference>
<dbReference type="SUPFAM" id="SSF49899">
    <property type="entry name" value="Concanavalin A-like lectins/glucanases"/>
    <property type="match status" value="2"/>
</dbReference>
<sequence>MVTAAEFAKFNNILSNSSLQRSNPHLNDGNKSNVANSHQLLSGYVDEYFYVDKSSENLTFTISGHKNRSEIRVNQNFDTAEPNIERTLSASLQPINIQATLEKAVSGDEVTFLQIHNKGTDSSGHGYIPHPLLRITYEAERNGKYGHYWATIKLNALDCRTSVESLASECSNAYKKFDLGEAKLKQMTDFDITVHESQLTIKVNNVEKVNHNIQYWSHLLSYFKAGVYNQYDDGDGINSWSQVQFAKLNVVEKNFYVQKPLEWDINKWKLSIPVTKKDWNTKNNSTTVADFSPEHCFNSPQSESFVLTNQTNLAYRYPTGLISFFKVEDQRLHFSADMGYGVTTANSNYIRSELRELFNTDSVSTCSTNTSNTSWKVNDSATQTHRHTLTSTLRIDEYPSVLGQLPKVVVGQVHGWEIKQALIKILWEGDDKPVRVQLNQSFFTNNKACKNNESNCNAWPFSIEMGTYASKIDWQYQIVVDDNGLQITTQQTDGSQRVQRNLYWGQPFSKTKEGKKVTMDSKWANDDIAYYFKAGIYPQFKPTPSYANQRFSVSFSQIEVSHE</sequence>